<sequence>MKTPHRILAAAAILAAGAAFAHSDVENEAVKARMDLMSTIGMNMKTIGDMAKGERMFDAAAARSAAATIAEKAGMIAPAFEPEEDDPESEAKAEIWDNWPDFVEKAAALEAAAESAAARLDGAEALPVVMSNMGSACGGCHEAYKE</sequence>
<proteinExistence type="predicted"/>
<organism evidence="9 10">
    <name type="scientific">Psychromarinibacter sediminicola</name>
    <dbReference type="NCBI Taxonomy" id="3033385"/>
    <lineage>
        <taxon>Bacteria</taxon>
        <taxon>Pseudomonadati</taxon>
        <taxon>Pseudomonadota</taxon>
        <taxon>Alphaproteobacteria</taxon>
        <taxon>Rhodobacterales</taxon>
        <taxon>Paracoccaceae</taxon>
        <taxon>Psychromarinibacter</taxon>
    </lineage>
</organism>
<feature type="binding site" description="covalent" evidence="7">
    <location>
        <position position="137"/>
    </location>
    <ligand>
        <name>heme c</name>
        <dbReference type="ChEBI" id="CHEBI:61717"/>
    </ligand>
</feature>
<dbReference type="PIRSF" id="PIRSF000027">
    <property type="entry name" value="Cytc_c_prime"/>
    <property type="match status" value="1"/>
</dbReference>
<evidence type="ECO:0000256" key="7">
    <source>
        <dbReference type="PIRSR" id="PIRSR000027-2"/>
    </source>
</evidence>
<dbReference type="InterPro" id="IPR010980">
    <property type="entry name" value="Cyt_c/b562"/>
</dbReference>
<dbReference type="SUPFAM" id="SSF47175">
    <property type="entry name" value="Cytochromes"/>
    <property type="match status" value="1"/>
</dbReference>
<name>A0AAE3T8C5_9RHOB</name>
<evidence type="ECO:0000313" key="9">
    <source>
        <dbReference type="EMBL" id="MDF0599335.1"/>
    </source>
</evidence>
<dbReference type="InterPro" id="IPR012127">
    <property type="entry name" value="Cyt_c_prime"/>
</dbReference>
<comment type="caution">
    <text evidence="9">The sequence shown here is derived from an EMBL/GenBank/DDBJ whole genome shotgun (WGS) entry which is preliminary data.</text>
</comment>
<feature type="signal peptide" evidence="8">
    <location>
        <begin position="1"/>
        <end position="21"/>
    </location>
</feature>
<evidence type="ECO:0000313" key="10">
    <source>
        <dbReference type="Proteomes" id="UP001220964"/>
    </source>
</evidence>
<keyword evidence="5 6" id="KW-0408">Iron</keyword>
<dbReference type="AlphaFoldDB" id="A0AAE3T8C5"/>
<gene>
    <name evidence="9" type="ORF">P1J78_01190</name>
</gene>
<dbReference type="GO" id="GO:0020037">
    <property type="term" value="F:heme binding"/>
    <property type="evidence" value="ECO:0007669"/>
    <property type="project" value="InterPro"/>
</dbReference>
<feature type="binding site" description="axial binding residue" evidence="6">
    <location>
        <position position="141"/>
    </location>
    <ligand>
        <name>heme c</name>
        <dbReference type="ChEBI" id="CHEBI:61717"/>
    </ligand>
    <ligandPart>
        <name>Fe</name>
        <dbReference type="ChEBI" id="CHEBI:18248"/>
    </ligandPart>
</feature>
<evidence type="ECO:0000256" key="1">
    <source>
        <dbReference type="ARBA" id="ARBA00022448"/>
    </source>
</evidence>
<keyword evidence="4" id="KW-0249">Electron transport</keyword>
<evidence type="ECO:0000256" key="8">
    <source>
        <dbReference type="SAM" id="SignalP"/>
    </source>
</evidence>
<dbReference type="Pfam" id="PF01322">
    <property type="entry name" value="Cytochrom_C_2"/>
    <property type="match status" value="1"/>
</dbReference>
<reference evidence="9" key="1">
    <citation type="submission" date="2023-03" db="EMBL/GenBank/DDBJ databases">
        <title>Multiphase analysis and comparison of six strains from genera Psychromarinibacter, Lutimaribacter, and Maritimibacter, including a novel species: Psychromarinibacter sediminicola sp. nov.</title>
        <authorList>
            <person name="Wang Y.-H."/>
            <person name="Ye M.-Q."/>
            <person name="Du Z.-J."/>
        </authorList>
    </citation>
    <scope>NUCLEOTIDE SEQUENCE</scope>
    <source>
        <strain evidence="9">C21-152</strain>
    </source>
</reference>
<feature type="chain" id="PRO_5042026180" evidence="8">
    <location>
        <begin position="22"/>
        <end position="146"/>
    </location>
</feature>
<dbReference type="EMBL" id="JARGYC010000002">
    <property type="protein sequence ID" value="MDF0599335.1"/>
    <property type="molecule type" value="Genomic_DNA"/>
</dbReference>
<dbReference type="Proteomes" id="UP001220964">
    <property type="component" value="Unassembled WGS sequence"/>
</dbReference>
<dbReference type="GO" id="GO:0042597">
    <property type="term" value="C:periplasmic space"/>
    <property type="evidence" value="ECO:0007669"/>
    <property type="project" value="InterPro"/>
</dbReference>
<evidence type="ECO:0000256" key="2">
    <source>
        <dbReference type="ARBA" id="ARBA00022617"/>
    </source>
</evidence>
<evidence type="ECO:0000256" key="4">
    <source>
        <dbReference type="ARBA" id="ARBA00022982"/>
    </source>
</evidence>
<protein>
    <submittedName>
        <fullName evidence="9">Cytochrome c</fullName>
    </submittedName>
</protein>
<dbReference type="RefSeq" id="WP_275565479.1">
    <property type="nucleotide sequence ID" value="NZ_JARGYC010000002.1"/>
</dbReference>
<keyword evidence="1" id="KW-0813">Transport</keyword>
<dbReference type="InterPro" id="IPR002321">
    <property type="entry name" value="Cyt_c_II"/>
</dbReference>
<evidence type="ECO:0000256" key="3">
    <source>
        <dbReference type="ARBA" id="ARBA00022723"/>
    </source>
</evidence>
<dbReference type="Gene3D" id="1.20.120.10">
    <property type="entry name" value="Cytochrome c/b562"/>
    <property type="match status" value="1"/>
</dbReference>
<keyword evidence="8" id="KW-0732">Signal</keyword>
<comment type="PTM">
    <text evidence="7">Binds 1 heme group per subunit.</text>
</comment>
<evidence type="ECO:0000256" key="5">
    <source>
        <dbReference type="ARBA" id="ARBA00023004"/>
    </source>
</evidence>
<dbReference type="GO" id="GO:0022900">
    <property type="term" value="P:electron transport chain"/>
    <property type="evidence" value="ECO:0007669"/>
    <property type="project" value="InterPro"/>
</dbReference>
<keyword evidence="2 7" id="KW-0349">Heme</keyword>
<dbReference type="PROSITE" id="PS51009">
    <property type="entry name" value="CYTCII"/>
    <property type="match status" value="1"/>
</dbReference>
<evidence type="ECO:0000256" key="6">
    <source>
        <dbReference type="PIRSR" id="PIRSR000027-1"/>
    </source>
</evidence>
<feature type="binding site" description="covalent" evidence="7">
    <location>
        <position position="140"/>
    </location>
    <ligand>
        <name>heme c</name>
        <dbReference type="ChEBI" id="CHEBI:61717"/>
    </ligand>
</feature>
<dbReference type="GO" id="GO:0005506">
    <property type="term" value="F:iron ion binding"/>
    <property type="evidence" value="ECO:0007669"/>
    <property type="project" value="InterPro"/>
</dbReference>
<accession>A0AAE3T8C5</accession>
<keyword evidence="10" id="KW-1185">Reference proteome</keyword>
<keyword evidence="3 6" id="KW-0479">Metal-binding</keyword>
<dbReference type="GO" id="GO:0009055">
    <property type="term" value="F:electron transfer activity"/>
    <property type="evidence" value="ECO:0007669"/>
    <property type="project" value="InterPro"/>
</dbReference>